<evidence type="ECO:0000313" key="2">
    <source>
        <dbReference type="EMBL" id="KAK7749217.1"/>
    </source>
</evidence>
<reference evidence="2 3" key="1">
    <citation type="submission" date="2024-02" db="EMBL/GenBank/DDBJ databases">
        <title>De novo assembly and annotation of 12 fungi associated with fruit tree decline syndrome in Ontario, Canada.</title>
        <authorList>
            <person name="Sulman M."/>
            <person name="Ellouze W."/>
            <person name="Ilyukhin E."/>
        </authorList>
    </citation>
    <scope>NUCLEOTIDE SEQUENCE [LARGE SCALE GENOMIC DNA]</scope>
    <source>
        <strain evidence="2 3">M11/M66-122</strain>
    </source>
</reference>
<proteinExistence type="predicted"/>
<comment type="caution">
    <text evidence="2">The sequence shown here is derived from an EMBL/GenBank/DDBJ whole genome shotgun (WGS) entry which is preliminary data.</text>
</comment>
<feature type="compositionally biased region" description="Polar residues" evidence="1">
    <location>
        <begin position="56"/>
        <end position="69"/>
    </location>
</feature>
<protein>
    <submittedName>
        <fullName evidence="2">Uncharacterized protein</fullName>
    </submittedName>
</protein>
<dbReference type="Proteomes" id="UP001320420">
    <property type="component" value="Unassembled WGS sequence"/>
</dbReference>
<dbReference type="EMBL" id="JAKJXP020000076">
    <property type="protein sequence ID" value="KAK7749217.1"/>
    <property type="molecule type" value="Genomic_DNA"/>
</dbReference>
<name>A0AAN9ULV1_9PEZI</name>
<gene>
    <name evidence="2" type="ORF">SLS62_008296</name>
</gene>
<organism evidence="2 3">
    <name type="scientific">Diatrype stigma</name>
    <dbReference type="NCBI Taxonomy" id="117547"/>
    <lineage>
        <taxon>Eukaryota</taxon>
        <taxon>Fungi</taxon>
        <taxon>Dikarya</taxon>
        <taxon>Ascomycota</taxon>
        <taxon>Pezizomycotina</taxon>
        <taxon>Sordariomycetes</taxon>
        <taxon>Xylariomycetidae</taxon>
        <taxon>Xylariales</taxon>
        <taxon>Diatrypaceae</taxon>
        <taxon>Diatrype</taxon>
    </lineage>
</organism>
<feature type="region of interest" description="Disordered" evidence="1">
    <location>
        <begin position="1"/>
        <end position="71"/>
    </location>
</feature>
<dbReference type="AlphaFoldDB" id="A0AAN9ULV1"/>
<keyword evidence="3" id="KW-1185">Reference proteome</keyword>
<sequence length="96" mass="10371">MSASRKGSTGERRVEGDPYADTYPWSAVQSHTRITEVGGSSSSSSGPDRDPGPSGAQNNRDNSPTSSPDLSRLFAAVEEDHVNVPEILRRCEEKHD</sequence>
<evidence type="ECO:0000313" key="3">
    <source>
        <dbReference type="Proteomes" id="UP001320420"/>
    </source>
</evidence>
<evidence type="ECO:0000256" key="1">
    <source>
        <dbReference type="SAM" id="MobiDB-lite"/>
    </source>
</evidence>
<accession>A0AAN9ULV1</accession>